<dbReference type="AlphaFoldDB" id="A0A0V8GL22"/>
<dbReference type="Pfam" id="PF06245">
    <property type="entry name" value="DUF1015"/>
    <property type="match status" value="1"/>
</dbReference>
<protein>
    <recommendedName>
        <fullName evidence="3">DUF1015 domain-containing protein</fullName>
    </recommendedName>
</protein>
<dbReference type="EMBL" id="LNQL01000001">
    <property type="protein sequence ID" value="KSU50817.1"/>
    <property type="molecule type" value="Genomic_DNA"/>
</dbReference>
<dbReference type="PIRSF" id="PIRSF033563">
    <property type="entry name" value="UCP033563"/>
    <property type="match status" value="1"/>
</dbReference>
<reference evidence="1 2" key="1">
    <citation type="journal article" date="2015" name="Int. J. Syst. Evol. Microbiol.">
        <title>Exiguobacterium enclense sp. nov., isolated from sediment.</title>
        <authorList>
            <person name="Dastager S.G."/>
            <person name="Mawlankar R."/>
            <person name="Sonalkar V.V."/>
            <person name="Thorat M.N."/>
            <person name="Mual P."/>
            <person name="Verma A."/>
            <person name="Krishnamurthi S."/>
            <person name="Tang S.K."/>
            <person name="Li W.J."/>
        </authorList>
    </citation>
    <scope>NUCLEOTIDE SEQUENCE [LARGE SCALE GENOMIC DNA]</scope>
    <source>
        <strain evidence="1 2">NIO-1109</strain>
    </source>
</reference>
<dbReference type="Proteomes" id="UP000053797">
    <property type="component" value="Unassembled WGS sequence"/>
</dbReference>
<name>A0A0V8GL22_9BACL</name>
<sequence length="400" mass="45180">MPTFEPFAALRPDSKYAAEFAALPYDVYSREEARSEIRRHPLSFLRIDKAEATLPSLIAEDDPRVYQQAALAFEESQTNGILQLDADETYYIYQLSDGTHTQSGFVGCVAVSDYETNQIRKHEFTRPDKERDRVRHVEQLQAHTGPILLAHQTDAQLEAIVTTITAGDPLYDFTVDGVTHRIYKITDRNHLLTIGSQFARHDALYIADGHHRAAAAAIVASRTDQEEAQRFLGVSFPQDQLRILGYHRVVEDLYGQSVVDFLERLAHRFTITKGRAEQTKPHQIEMYLNRQWYILSYDSERIGTKANLDVSILQEELLTPLLGIEDPRTDARIQFVGGHKGYAGLEQIVDSGHAAVAFHLHPTSIEDLMAVADAGEVMPPKSTWFEPKLRSGLLIHPFDS</sequence>
<proteinExistence type="predicted"/>
<evidence type="ECO:0000313" key="2">
    <source>
        <dbReference type="Proteomes" id="UP000053797"/>
    </source>
</evidence>
<dbReference type="PANTHER" id="PTHR36454:SF1">
    <property type="entry name" value="DUF1015 DOMAIN-CONTAINING PROTEIN"/>
    <property type="match status" value="1"/>
</dbReference>
<evidence type="ECO:0008006" key="3">
    <source>
        <dbReference type="Google" id="ProtNLM"/>
    </source>
</evidence>
<evidence type="ECO:0000313" key="1">
    <source>
        <dbReference type="EMBL" id="KSU50817.1"/>
    </source>
</evidence>
<organism evidence="1 2">
    <name type="scientific">Exiguobacterium indicum</name>
    <dbReference type="NCBI Taxonomy" id="296995"/>
    <lineage>
        <taxon>Bacteria</taxon>
        <taxon>Bacillati</taxon>
        <taxon>Bacillota</taxon>
        <taxon>Bacilli</taxon>
        <taxon>Bacillales</taxon>
        <taxon>Bacillales Family XII. Incertae Sedis</taxon>
        <taxon>Exiguobacterium</taxon>
    </lineage>
</organism>
<comment type="caution">
    <text evidence="1">The sequence shown here is derived from an EMBL/GenBank/DDBJ whole genome shotgun (WGS) entry which is preliminary data.</text>
</comment>
<dbReference type="PANTHER" id="PTHR36454">
    <property type="entry name" value="LMO2823 PROTEIN"/>
    <property type="match status" value="1"/>
</dbReference>
<accession>A0A0V8GL22</accession>
<dbReference type="InterPro" id="IPR008323">
    <property type="entry name" value="UCP033563"/>
</dbReference>
<dbReference type="RefSeq" id="WP_058264866.1">
    <property type="nucleotide sequence ID" value="NZ_FMYN01000001.1"/>
</dbReference>
<dbReference type="OrthoDB" id="9781616at2"/>
<gene>
    <name evidence="1" type="ORF">AS033_05410</name>
</gene>